<keyword evidence="6" id="KW-1185">Reference proteome</keyword>
<dbReference type="AlphaFoldDB" id="C1EA74"/>
<dbReference type="OrthoDB" id="6766775at2759"/>
<evidence type="ECO:0000256" key="2">
    <source>
        <dbReference type="SAM" id="Coils"/>
    </source>
</evidence>
<accession>C1EA74</accession>
<dbReference type="STRING" id="296587.C1EA74"/>
<dbReference type="EMBL" id="CP001328">
    <property type="protein sequence ID" value="ACO65157.1"/>
    <property type="molecule type" value="Genomic_DNA"/>
</dbReference>
<evidence type="ECO:0000313" key="5">
    <source>
        <dbReference type="EMBL" id="ACO65157.1"/>
    </source>
</evidence>
<evidence type="ECO:0000313" key="6">
    <source>
        <dbReference type="Proteomes" id="UP000002009"/>
    </source>
</evidence>
<proteinExistence type="predicted"/>
<feature type="coiled-coil region" evidence="2">
    <location>
        <begin position="89"/>
        <end position="193"/>
    </location>
</feature>
<feature type="compositionally biased region" description="Basic and acidic residues" evidence="3">
    <location>
        <begin position="484"/>
        <end position="494"/>
    </location>
</feature>
<evidence type="ECO:0000256" key="1">
    <source>
        <dbReference type="ARBA" id="ARBA00023054"/>
    </source>
</evidence>
<feature type="domain" description="ODAD1 central coiled coil region" evidence="4">
    <location>
        <begin position="100"/>
        <end position="399"/>
    </location>
</feature>
<dbReference type="OMA" id="NQYRIMK"/>
<dbReference type="GeneID" id="8245189"/>
<name>C1EA74_MICCC</name>
<feature type="compositionally biased region" description="Gly residues" evidence="3">
    <location>
        <begin position="524"/>
        <end position="534"/>
    </location>
</feature>
<sequence length="534" mass="59866">MSTLNAIGGARTKGAKVGFDDDSKDLGAGKLIDNSVPSGPAGEIFRLQTQADELTRRIELEKRRTKDVESGIERVRAKIIEQRREMGGVDAAQEKNTHIQRNLKMLENRLDKALGKYNDALAHNKQLRGTIDNLRKERVLFDDIYKKLEHELAEKKNRMGEIIERSDKAYEARDKAVSEMAKLKQQADKEQLAFEKEWRELTKLIEHDKKMRAFMKNKAKAQGAVEEARLAAEADEAERKQKKREMAGKWAQGKSKADAKKSHARVQSYREAFRQIQEATGIGDVEELVTSFTQAEDENFRLFNYVNTLNAEIERLEEQISECKNEIEKYRGSGAASDSQRRKLLKDLEDRLARTEAKAKSYDGKYKIATETVGALREGIWKVYNKIGCNTPTNAELLGADGVTDGNMMQYLGVIEQRTNEILQMYAASMMAEGGADRAGDYDSFVQMTKTGPESSAGPRELKIDAPSTEDPDDLDESDEDPEDRPLDREELRRRAAKQLARREIGDGATGTVADARSGAKKAGAGGKGAVKRR</sequence>
<keyword evidence="1 2" id="KW-0175">Coiled coil</keyword>
<dbReference type="KEGG" id="mis:MICPUN_59973"/>
<dbReference type="InParanoid" id="C1EA74"/>
<protein>
    <submittedName>
        <fullName evidence="5">Outer dynein arm docking complex protein oda-dc</fullName>
    </submittedName>
</protein>
<dbReference type="InterPro" id="IPR051876">
    <property type="entry name" value="ODA-DC/CCD"/>
</dbReference>
<gene>
    <name evidence="5" type="primary">ODA-DC</name>
    <name evidence="5" type="ORF">MICPUN_59973</name>
</gene>
<organism evidence="5 6">
    <name type="scientific">Micromonas commoda (strain RCC299 / NOUM17 / CCMP2709)</name>
    <name type="common">Picoplanktonic green alga</name>
    <dbReference type="NCBI Taxonomy" id="296587"/>
    <lineage>
        <taxon>Eukaryota</taxon>
        <taxon>Viridiplantae</taxon>
        <taxon>Chlorophyta</taxon>
        <taxon>Mamiellophyceae</taxon>
        <taxon>Mamiellales</taxon>
        <taxon>Mamiellaceae</taxon>
        <taxon>Micromonas</taxon>
    </lineage>
</organism>
<evidence type="ECO:0000259" key="4">
    <source>
        <dbReference type="Pfam" id="PF21773"/>
    </source>
</evidence>
<evidence type="ECO:0000256" key="3">
    <source>
        <dbReference type="SAM" id="MobiDB-lite"/>
    </source>
</evidence>
<dbReference type="RefSeq" id="XP_002503899.1">
    <property type="nucleotide sequence ID" value="XM_002503853.1"/>
</dbReference>
<feature type="compositionally biased region" description="Acidic residues" evidence="3">
    <location>
        <begin position="468"/>
        <end position="483"/>
    </location>
</feature>
<dbReference type="eggNOG" id="ENOG502QSIU">
    <property type="taxonomic scope" value="Eukaryota"/>
</dbReference>
<dbReference type="Pfam" id="PF21773">
    <property type="entry name" value="ODAD1_CC"/>
    <property type="match status" value="1"/>
</dbReference>
<reference evidence="5 6" key="1">
    <citation type="journal article" date="2009" name="Science">
        <title>Green evolution and dynamic adaptations revealed by genomes of the marine picoeukaryotes Micromonas.</title>
        <authorList>
            <person name="Worden A.Z."/>
            <person name="Lee J.H."/>
            <person name="Mock T."/>
            <person name="Rouze P."/>
            <person name="Simmons M.P."/>
            <person name="Aerts A.L."/>
            <person name="Allen A.E."/>
            <person name="Cuvelier M.L."/>
            <person name="Derelle E."/>
            <person name="Everett M.V."/>
            <person name="Foulon E."/>
            <person name="Grimwood J."/>
            <person name="Gundlach H."/>
            <person name="Henrissat B."/>
            <person name="Napoli C."/>
            <person name="McDonald S.M."/>
            <person name="Parker M.S."/>
            <person name="Rombauts S."/>
            <person name="Salamov A."/>
            <person name="Von Dassow P."/>
            <person name="Badger J.H."/>
            <person name="Coutinho P.M."/>
            <person name="Demir E."/>
            <person name="Dubchak I."/>
            <person name="Gentemann C."/>
            <person name="Eikrem W."/>
            <person name="Gready J.E."/>
            <person name="John U."/>
            <person name="Lanier W."/>
            <person name="Lindquist E.A."/>
            <person name="Lucas S."/>
            <person name="Mayer K.F."/>
            <person name="Moreau H."/>
            <person name="Not F."/>
            <person name="Otillar R."/>
            <person name="Panaud O."/>
            <person name="Pangilinan J."/>
            <person name="Paulsen I."/>
            <person name="Piegu B."/>
            <person name="Poliakov A."/>
            <person name="Robbens S."/>
            <person name="Schmutz J."/>
            <person name="Toulza E."/>
            <person name="Wyss T."/>
            <person name="Zelensky A."/>
            <person name="Zhou K."/>
            <person name="Armbrust E.V."/>
            <person name="Bhattacharya D."/>
            <person name="Goodenough U.W."/>
            <person name="Van de Peer Y."/>
            <person name="Grigoriev I.V."/>
        </authorList>
    </citation>
    <scope>NUCLEOTIDE SEQUENCE [LARGE SCALE GENOMIC DNA]</scope>
    <source>
        <strain evidence="6">RCC299 / NOUM17</strain>
    </source>
</reference>
<feature type="coiled-coil region" evidence="2">
    <location>
        <begin position="306"/>
        <end position="365"/>
    </location>
</feature>
<feature type="region of interest" description="Disordered" evidence="3">
    <location>
        <begin position="1"/>
        <end position="21"/>
    </location>
</feature>
<feature type="region of interest" description="Disordered" evidence="3">
    <location>
        <begin position="243"/>
        <end position="262"/>
    </location>
</feature>
<dbReference type="InterPro" id="IPR049258">
    <property type="entry name" value="ODAD1_CC"/>
</dbReference>
<feature type="region of interest" description="Disordered" evidence="3">
    <location>
        <begin position="447"/>
        <end position="534"/>
    </location>
</feature>
<dbReference type="FunCoup" id="C1EA74">
    <property type="interactions" value="491"/>
</dbReference>
<dbReference type="Proteomes" id="UP000002009">
    <property type="component" value="Chromosome 7"/>
</dbReference>
<dbReference type="PANTHER" id="PTHR21694">
    <property type="entry name" value="COILED-COIL DOMAIN-CONTAINING PROTEIN 63"/>
    <property type="match status" value="1"/>
</dbReference>
<dbReference type="PANTHER" id="PTHR21694:SF18">
    <property type="entry name" value="COILED-COIL DOMAIN-CONTAINING PROTEIN 63"/>
    <property type="match status" value="1"/>
</dbReference>